<dbReference type="PANTHER" id="PTHR33969:SF2">
    <property type="entry name" value="SEGREGATION AND CONDENSATION PROTEIN A"/>
    <property type="match status" value="1"/>
</dbReference>
<dbReference type="Gene3D" id="1.10.10.580">
    <property type="entry name" value="Structural maintenance of chromosome 1. Chain E"/>
    <property type="match status" value="1"/>
</dbReference>
<dbReference type="GO" id="GO:0007059">
    <property type="term" value="P:chromosome segregation"/>
    <property type="evidence" value="ECO:0007669"/>
    <property type="project" value="UniProtKB-KW"/>
</dbReference>
<dbReference type="KEGG" id="ter:Tery_1145"/>
<organism evidence="3">
    <name type="scientific">Trichodesmium erythraeum (strain IMS101)</name>
    <dbReference type="NCBI Taxonomy" id="203124"/>
    <lineage>
        <taxon>Bacteria</taxon>
        <taxon>Bacillati</taxon>
        <taxon>Cyanobacteriota</taxon>
        <taxon>Cyanophyceae</taxon>
        <taxon>Oscillatoriophycideae</taxon>
        <taxon>Oscillatoriales</taxon>
        <taxon>Microcoleaceae</taxon>
        <taxon>Trichodesmium</taxon>
    </lineage>
</organism>
<gene>
    <name evidence="3" type="ordered locus">Tery_1145</name>
</gene>
<dbReference type="OrthoDB" id="425117at2"/>
<dbReference type="HOGENOM" id="CLU_070251_1_0_3"/>
<evidence type="ECO:0000313" key="3">
    <source>
        <dbReference type="EMBL" id="ABG50507.1"/>
    </source>
</evidence>
<dbReference type="STRING" id="203124.Tery_1145"/>
<reference evidence="3" key="1">
    <citation type="submission" date="2006-06" db="EMBL/GenBank/DDBJ databases">
        <title>Complete sequence of Trichodesmium erythraeum IMS101.</title>
        <authorList>
            <consortium name="US DOE Joint Genome Institute"/>
            <person name="Copeland A."/>
            <person name="Lucas S."/>
            <person name="Lapidus A."/>
            <person name="Barry K."/>
            <person name="Detter J.C."/>
            <person name="Glavina del Rio T."/>
            <person name="Hammon N."/>
            <person name="Israni S."/>
            <person name="Dalin E."/>
            <person name="Tice H."/>
            <person name="Pitluck S."/>
            <person name="Kiss H."/>
            <person name="Munk A.C."/>
            <person name="Brettin T."/>
            <person name="Bruce D."/>
            <person name="Han C."/>
            <person name="Tapia R."/>
            <person name="Gilna P."/>
            <person name="Schmutz J."/>
            <person name="Larimer F."/>
            <person name="Land M."/>
            <person name="Hauser L."/>
            <person name="Kyrpides N."/>
            <person name="Kim E."/>
            <person name="Richardson P."/>
        </authorList>
    </citation>
    <scope>NUCLEOTIDE SEQUENCE [LARGE SCALE GENOMIC DNA]</scope>
    <source>
        <strain evidence="3">IMS101</strain>
    </source>
</reference>
<dbReference type="InterPro" id="IPR023093">
    <property type="entry name" value="ScpA-like_C"/>
</dbReference>
<dbReference type="InterPro" id="IPR003768">
    <property type="entry name" value="ScpA"/>
</dbReference>
<name>Q116R7_TRIEI</name>
<dbReference type="EMBL" id="CP000393">
    <property type="protein sequence ID" value="ABG50507.1"/>
    <property type="molecule type" value="Genomic_DNA"/>
</dbReference>
<proteinExistence type="predicted"/>
<accession>Q116R7</accession>
<dbReference type="Pfam" id="PF02616">
    <property type="entry name" value="SMC_ScpA"/>
    <property type="match status" value="1"/>
</dbReference>
<dbReference type="AlphaFoldDB" id="Q116R7"/>
<dbReference type="RefSeq" id="WP_011610893.1">
    <property type="nucleotide sequence ID" value="NC_008312.1"/>
</dbReference>
<protein>
    <recommendedName>
        <fullName evidence="2">Segregation and condensation protein A</fullName>
    </recommendedName>
</protein>
<evidence type="ECO:0000256" key="1">
    <source>
        <dbReference type="ARBA" id="ARBA00022829"/>
    </source>
</evidence>
<evidence type="ECO:0000256" key="2">
    <source>
        <dbReference type="ARBA" id="ARBA00044777"/>
    </source>
</evidence>
<dbReference type="eggNOG" id="COG1354">
    <property type="taxonomic scope" value="Bacteria"/>
</dbReference>
<keyword evidence="1" id="KW-0159">Chromosome partition</keyword>
<dbReference type="PANTHER" id="PTHR33969">
    <property type="entry name" value="SEGREGATION AND CONDENSATION PROTEIN A"/>
    <property type="match status" value="1"/>
</dbReference>
<sequence>MIIGVPQVSETLSEGIALLTNLAEKGEINPWDVQVIEVIDRYLSKLTPESNISGSDDFDNLYQSGQAFLYASILVWLKADHLANSESSENNSEISEIVQIPEAENFETPKITPKLEQQLRRRAVAPSPRKRRVTLQELIEQLQLIGAAIENRKALPRTRKTTSKARAQTAKVIAELAHQENLVETAKDLEEFLLEKWPQISEGYLEFENLLELWSLRLDLKAEKQQNEQINVQVKSDRVGAFWALLLLSAQSKIELSQEEFYQEIKIHTISSHSQEQKVLDDKI</sequence>